<dbReference type="EMBL" id="PHKV01000002">
    <property type="protein sequence ID" value="PKV13544.1"/>
    <property type="molecule type" value="Genomic_DNA"/>
</dbReference>
<dbReference type="OrthoDB" id="6003360at2"/>
<comment type="caution">
    <text evidence="1">The sequence shown here is derived from an EMBL/GenBank/DDBJ whole genome shotgun (WGS) entry which is preliminary data.</text>
</comment>
<dbReference type="EMBL" id="PHKW01000002">
    <property type="protein sequence ID" value="PKV17819.1"/>
    <property type="molecule type" value="Genomic_DNA"/>
</dbReference>
<gene>
    <name evidence="1" type="ORF">XpruCFBP8353_08530</name>
    <name evidence="2" type="ORF">XpruCFBP8354_08530</name>
</gene>
<evidence type="ECO:0000313" key="1">
    <source>
        <dbReference type="EMBL" id="PKV13544.1"/>
    </source>
</evidence>
<dbReference type="Proteomes" id="UP000233748">
    <property type="component" value="Unassembled WGS sequence"/>
</dbReference>
<evidence type="ECO:0000313" key="4">
    <source>
        <dbReference type="Proteomes" id="UP000233748"/>
    </source>
</evidence>
<evidence type="ECO:0000313" key="2">
    <source>
        <dbReference type="EMBL" id="PKV17819.1"/>
    </source>
</evidence>
<keyword evidence="4" id="KW-1185">Reference proteome</keyword>
<dbReference type="AlphaFoldDB" id="A0A2N3RM16"/>
<sequence>MCLLAGCGKQSPPTSALITKEQAEARSTVPLVRSLAPDDDGPMELEFDVPAQADDAEPPIFIGVRFTASDPDALADVADRLISSNILAFVHLERMQKVGSTSVPLEISRRIGWGQVAPAALGADGIAPGLFALDADVTTMQDAGLSSAATVSRELAFSYNSSLKAGHYRLKLRIEKNRDALVKANAQILIAYPHKGK</sequence>
<proteinExistence type="predicted"/>
<protein>
    <submittedName>
        <fullName evidence="1">Uncharacterized protein</fullName>
    </submittedName>
</protein>
<reference evidence="3 4" key="1">
    <citation type="submission" date="2017-11" db="EMBL/GenBank/DDBJ databases">
        <title>Xanthomonas prunicola sp. nov., a novel pathogen that affects nectarine (Prunus persica var. nectarine) trees.</title>
        <authorList>
            <person name="Lopez M."/>
            <person name="Lopez-Soriano P."/>
            <person name="Garita-Cambronero J."/>
            <person name="Beltran C."/>
            <person name="Taghouti G."/>
            <person name="Portier P."/>
            <person name="Cubero J."/>
            <person name="Fischer-Le Saux M."/>
            <person name="Marco-Noales E."/>
        </authorList>
    </citation>
    <scope>NUCLEOTIDE SEQUENCE [LARGE SCALE GENOMIC DNA]</scope>
    <source>
        <strain evidence="1 3">CFBP8353</strain>
        <strain evidence="2 4">CFBP8354</strain>
    </source>
</reference>
<accession>A0A2N3RM16</accession>
<dbReference type="Proteomes" id="UP000233720">
    <property type="component" value="Unassembled WGS sequence"/>
</dbReference>
<evidence type="ECO:0000313" key="3">
    <source>
        <dbReference type="Proteomes" id="UP000233720"/>
    </source>
</evidence>
<organism evidence="1 3">
    <name type="scientific">Xanthomonas prunicola</name>
    <dbReference type="NCBI Taxonomy" id="2053930"/>
    <lineage>
        <taxon>Bacteria</taxon>
        <taxon>Pseudomonadati</taxon>
        <taxon>Pseudomonadota</taxon>
        <taxon>Gammaproteobacteria</taxon>
        <taxon>Lysobacterales</taxon>
        <taxon>Lysobacteraceae</taxon>
        <taxon>Xanthomonas</taxon>
    </lineage>
</organism>
<name>A0A2N3RM16_9XANT</name>